<feature type="compositionally biased region" description="Basic residues" evidence="1">
    <location>
        <begin position="446"/>
        <end position="456"/>
    </location>
</feature>
<feature type="compositionally biased region" description="Basic and acidic residues" evidence="1">
    <location>
        <begin position="457"/>
        <end position="472"/>
    </location>
</feature>
<evidence type="ECO:0000256" key="1">
    <source>
        <dbReference type="SAM" id="MobiDB-lite"/>
    </source>
</evidence>
<evidence type="ECO:0000313" key="2">
    <source>
        <dbReference type="EMBL" id="KAF4659211.1"/>
    </source>
</evidence>
<feature type="region of interest" description="Disordered" evidence="1">
    <location>
        <begin position="136"/>
        <end position="156"/>
    </location>
</feature>
<comment type="caution">
    <text evidence="2">The sequence shown here is derived from an EMBL/GenBank/DDBJ whole genome shotgun (WGS) entry which is preliminary data.</text>
</comment>
<sequence length="483" mass="54544">MLHTSRTPNNRNKHRTPWQTHTWITPKGKAREAAAAGAGGGRRQHAYRNAVHTPAPSVDISRIDGPVNCPLGFECPPFDSPTSMRSDFDEAGLDDVSAALGALHLPGDENANIGNAACYHRRRDEAKVAHDCPVVQEGSYDDDASSSSSMPEESVDDLEPLSDEVMAQLQRCVHGDLFEVYDELVSSSVPNCERTYEEDMAELEELENAHCEIEDSAAEELRDTFAYYLELERMFVEAKHEENNDYSRMMTRFTPLKPESEGPNNSPGQPSDLLITVDILLVPMSVAADSNLQPHDVSRRDRPLALRDRIGDIFQKEIVIPVQKRRYLKEMKQDFLENRKNILCLRMASDMHKMEIARLKQKAKSKEDALVKAEETTEEDISIFGTFLESNDTRGQEAAALSDATTAMKNEKIEKVTEKWNEICDNIEKALEPEVQRLREEWEKKQKTKNRNRRGNSMKEQETAKQAGEHELVQVGPLRLAAP</sequence>
<dbReference type="Proteomes" id="UP000591131">
    <property type="component" value="Unassembled WGS sequence"/>
</dbReference>
<name>A0A7J6LK02_PERCH</name>
<accession>A0A7J6LK02</accession>
<proteinExistence type="predicted"/>
<protein>
    <submittedName>
        <fullName evidence="2">Solute carrier 35</fullName>
    </submittedName>
</protein>
<evidence type="ECO:0000313" key="3">
    <source>
        <dbReference type="Proteomes" id="UP000591131"/>
    </source>
</evidence>
<dbReference type="EMBL" id="JAAPAO010000462">
    <property type="protein sequence ID" value="KAF4659211.1"/>
    <property type="molecule type" value="Genomic_DNA"/>
</dbReference>
<feature type="region of interest" description="Disordered" evidence="1">
    <location>
        <begin position="437"/>
        <end position="483"/>
    </location>
</feature>
<dbReference type="AlphaFoldDB" id="A0A7J6LK02"/>
<organism evidence="2 3">
    <name type="scientific">Perkinsus chesapeaki</name>
    <name type="common">Clam parasite</name>
    <name type="synonym">Perkinsus andrewsi</name>
    <dbReference type="NCBI Taxonomy" id="330153"/>
    <lineage>
        <taxon>Eukaryota</taxon>
        <taxon>Sar</taxon>
        <taxon>Alveolata</taxon>
        <taxon>Perkinsozoa</taxon>
        <taxon>Perkinsea</taxon>
        <taxon>Perkinsida</taxon>
        <taxon>Perkinsidae</taxon>
        <taxon>Perkinsus</taxon>
    </lineage>
</organism>
<reference evidence="2 3" key="1">
    <citation type="submission" date="2020-04" db="EMBL/GenBank/DDBJ databases">
        <title>Perkinsus chesapeaki whole genome sequence.</title>
        <authorList>
            <person name="Bogema D.R."/>
        </authorList>
    </citation>
    <scope>NUCLEOTIDE SEQUENCE [LARGE SCALE GENOMIC DNA]</scope>
    <source>
        <strain evidence="2">ATCC PRA-425</strain>
    </source>
</reference>
<keyword evidence="3" id="KW-1185">Reference proteome</keyword>
<gene>
    <name evidence="2" type="primary">SRF-3</name>
    <name evidence="2" type="ORF">FOL47_007682</name>
</gene>